<evidence type="ECO:0000313" key="1">
    <source>
        <dbReference type="EMBL" id="TKC12041.1"/>
    </source>
</evidence>
<organism evidence="1 2">
    <name type="scientific">Pedobacter polaris</name>
    <dbReference type="NCBI Taxonomy" id="2571273"/>
    <lineage>
        <taxon>Bacteria</taxon>
        <taxon>Pseudomonadati</taxon>
        <taxon>Bacteroidota</taxon>
        <taxon>Sphingobacteriia</taxon>
        <taxon>Sphingobacteriales</taxon>
        <taxon>Sphingobacteriaceae</taxon>
        <taxon>Pedobacter</taxon>
    </lineage>
</organism>
<keyword evidence="2" id="KW-1185">Reference proteome</keyword>
<accession>A0A4U1CSF5</accession>
<dbReference type="OrthoDB" id="679194at2"/>
<sequence length="148" mass="16911">MKLKRIIKISGDKNPILSVSLKDILGCIKSIERITWAILWLEAVAALENNTSIVHLEDKINNSDNATIISWEQLLILSNQIIQGINLLILGDKKQSNLKKYLKDEDMFMSCDYTIELIDSSYWIIHSNDEDFFNNVFESLSGVEYVSS</sequence>
<evidence type="ECO:0000313" key="2">
    <source>
        <dbReference type="Proteomes" id="UP000309488"/>
    </source>
</evidence>
<dbReference type="RefSeq" id="WP_136837954.1">
    <property type="nucleotide sequence ID" value="NZ_SWBR01000001.1"/>
</dbReference>
<reference evidence="1 2" key="1">
    <citation type="submission" date="2019-04" db="EMBL/GenBank/DDBJ databases">
        <title>Pedobacter sp. RP-3-22 sp. nov., isolated from Arctic soil.</title>
        <authorList>
            <person name="Dahal R.H."/>
            <person name="Kim D.-U."/>
        </authorList>
    </citation>
    <scope>NUCLEOTIDE SEQUENCE [LARGE SCALE GENOMIC DNA]</scope>
    <source>
        <strain evidence="1 2">RP-3-22</strain>
    </source>
</reference>
<proteinExistence type="predicted"/>
<gene>
    <name evidence="1" type="ORF">FA048_00025</name>
</gene>
<name>A0A4U1CSF5_9SPHI</name>
<comment type="caution">
    <text evidence="1">The sequence shown here is derived from an EMBL/GenBank/DDBJ whole genome shotgun (WGS) entry which is preliminary data.</text>
</comment>
<dbReference type="Proteomes" id="UP000309488">
    <property type="component" value="Unassembled WGS sequence"/>
</dbReference>
<dbReference type="EMBL" id="SWBR01000001">
    <property type="protein sequence ID" value="TKC12041.1"/>
    <property type="molecule type" value="Genomic_DNA"/>
</dbReference>
<dbReference type="AlphaFoldDB" id="A0A4U1CSF5"/>
<protein>
    <submittedName>
        <fullName evidence="1">Uncharacterized protein</fullName>
    </submittedName>
</protein>